<name>Q6LUV3_PHOPR</name>
<dbReference type="EMBL" id="CR378664">
    <property type="protein sequence ID" value="CAG18922.1"/>
    <property type="molecule type" value="Genomic_DNA"/>
</dbReference>
<dbReference type="KEGG" id="ppr:PBPRA0492"/>
<proteinExistence type="predicted"/>
<feature type="transmembrane region" description="Helical" evidence="1">
    <location>
        <begin position="20"/>
        <end position="37"/>
    </location>
</feature>
<sequence length="85" mass="9763">MREISVAMTTSHSILAKINILLCMGTHIIAAVTTYRPSEYESPPLSWLFSLIFSNKAQFYCQVIPTGINSCWHLIEHRKITRKRP</sequence>
<keyword evidence="3" id="KW-1185">Reference proteome</keyword>
<evidence type="ECO:0000256" key="1">
    <source>
        <dbReference type="SAM" id="Phobius"/>
    </source>
</evidence>
<protein>
    <submittedName>
        <fullName evidence="2">Uncharacterized protein</fullName>
    </submittedName>
</protein>
<dbReference type="HOGENOM" id="CLU_2509825_0_0_6"/>
<dbReference type="AlphaFoldDB" id="Q6LUV3"/>
<evidence type="ECO:0000313" key="3">
    <source>
        <dbReference type="Proteomes" id="UP000000593"/>
    </source>
</evidence>
<reference evidence="3" key="1">
    <citation type="journal article" date="2005" name="Science">
        <title>Life at depth: Photobacterium profundum genome sequence and expression analysis.</title>
        <authorList>
            <person name="Vezzi A."/>
            <person name="Campanaro S."/>
            <person name="D'Angelo M."/>
            <person name="Simonato F."/>
            <person name="Vitulo N."/>
            <person name="Lauro F.M."/>
            <person name="Cestaro A."/>
            <person name="Malacrida G."/>
            <person name="Simionati B."/>
            <person name="Cannata N."/>
            <person name="Romualdi C."/>
            <person name="Bartlett D.H."/>
            <person name="Valle G."/>
        </authorList>
    </citation>
    <scope>NUCLEOTIDE SEQUENCE [LARGE SCALE GENOMIC DNA]</scope>
    <source>
        <strain evidence="3">ATCC BAA-1253 / SS9</strain>
    </source>
</reference>
<keyword evidence="1" id="KW-0472">Membrane</keyword>
<gene>
    <name evidence="2" type="ordered locus">PBPRA0492</name>
</gene>
<accession>Q6LUV3</accession>
<organism evidence="2 3">
    <name type="scientific">Photobacterium profundum (strain SS9)</name>
    <dbReference type="NCBI Taxonomy" id="298386"/>
    <lineage>
        <taxon>Bacteria</taxon>
        <taxon>Pseudomonadati</taxon>
        <taxon>Pseudomonadota</taxon>
        <taxon>Gammaproteobacteria</taxon>
        <taxon>Vibrionales</taxon>
        <taxon>Vibrionaceae</taxon>
        <taxon>Photobacterium</taxon>
    </lineage>
</organism>
<keyword evidence="1" id="KW-1133">Transmembrane helix</keyword>
<keyword evidence="1" id="KW-0812">Transmembrane</keyword>
<dbReference type="Proteomes" id="UP000000593">
    <property type="component" value="Chromosome 1"/>
</dbReference>
<evidence type="ECO:0000313" key="2">
    <source>
        <dbReference type="EMBL" id="CAG18922.1"/>
    </source>
</evidence>